<dbReference type="InterPro" id="IPR005530">
    <property type="entry name" value="SPW"/>
</dbReference>
<keyword evidence="1" id="KW-0472">Membrane</keyword>
<keyword evidence="1" id="KW-1133">Transmembrane helix</keyword>
<feature type="transmembrane region" description="Helical" evidence="1">
    <location>
        <begin position="9"/>
        <end position="28"/>
    </location>
</feature>
<feature type="transmembrane region" description="Helical" evidence="1">
    <location>
        <begin position="34"/>
        <end position="52"/>
    </location>
</feature>
<dbReference type="Pfam" id="PF03779">
    <property type="entry name" value="SPW"/>
    <property type="match status" value="1"/>
</dbReference>
<feature type="transmembrane region" description="Helical" evidence="1">
    <location>
        <begin position="89"/>
        <end position="107"/>
    </location>
</feature>
<evidence type="ECO:0000256" key="1">
    <source>
        <dbReference type="SAM" id="Phobius"/>
    </source>
</evidence>
<reference evidence="4" key="1">
    <citation type="submission" date="2016-10" db="EMBL/GenBank/DDBJ databases">
        <authorList>
            <person name="Varghese N."/>
            <person name="Submissions S."/>
        </authorList>
    </citation>
    <scope>NUCLEOTIDE SEQUENCE [LARGE SCALE GENOMIC DNA]</scope>
    <source>
        <strain evidence="4">DSM 23515</strain>
    </source>
</reference>
<gene>
    <name evidence="3" type="ORF">SAMN04488033_1205</name>
</gene>
<keyword evidence="1" id="KW-0812">Transmembrane</keyword>
<feature type="transmembrane region" description="Helical" evidence="1">
    <location>
        <begin position="64"/>
        <end position="83"/>
    </location>
</feature>
<evidence type="ECO:0000313" key="3">
    <source>
        <dbReference type="EMBL" id="SFG00810.1"/>
    </source>
</evidence>
<proteinExistence type="predicted"/>
<dbReference type="Proteomes" id="UP000199116">
    <property type="component" value="Unassembled WGS sequence"/>
</dbReference>
<evidence type="ECO:0000259" key="2">
    <source>
        <dbReference type="Pfam" id="PF03779"/>
    </source>
</evidence>
<dbReference type="RefSeq" id="WP_093305543.1">
    <property type="nucleotide sequence ID" value="NZ_FOOH01000020.1"/>
</dbReference>
<name>A0A1I2NCK7_9FLAO</name>
<keyword evidence="4" id="KW-1185">Reference proteome</keyword>
<evidence type="ECO:0000313" key="4">
    <source>
        <dbReference type="Proteomes" id="UP000199116"/>
    </source>
</evidence>
<organism evidence="3 4">
    <name type="scientific">Salegentibacter agarivorans</name>
    <dbReference type="NCBI Taxonomy" id="345907"/>
    <lineage>
        <taxon>Bacteria</taxon>
        <taxon>Pseudomonadati</taxon>
        <taxon>Bacteroidota</taxon>
        <taxon>Flavobacteriia</taxon>
        <taxon>Flavobacteriales</taxon>
        <taxon>Flavobacteriaceae</taxon>
        <taxon>Salegentibacter</taxon>
    </lineage>
</organism>
<dbReference type="EMBL" id="FOOH01000020">
    <property type="protein sequence ID" value="SFG00810.1"/>
    <property type="molecule type" value="Genomic_DNA"/>
</dbReference>
<feature type="domain" description="SPW repeat-containing integral membrane" evidence="2">
    <location>
        <begin position="7"/>
        <end position="103"/>
    </location>
</feature>
<dbReference type="AlphaFoldDB" id="A0A1I2NCK7"/>
<sequence>MIPTKIHGYIDYLVGLFLIIIPFILVISNPTAKWLLISLGVSTIFYSAITDYEMGLVGIIPFKIHLFIDILAGLLLAISPWLFGFVDEIYLPFLIIGIGEIIISFITSKEPRYPEKA</sequence>
<protein>
    <recommendedName>
        <fullName evidence="2">SPW repeat-containing integral membrane domain-containing protein</fullName>
    </recommendedName>
</protein>
<accession>A0A1I2NCK7</accession>